<comment type="caution">
    <text evidence="1">The sequence shown here is derived from an EMBL/GenBank/DDBJ whole genome shotgun (WGS) entry which is preliminary data.</text>
</comment>
<dbReference type="Proteomes" id="UP000828251">
    <property type="component" value="Unassembled WGS sequence"/>
</dbReference>
<proteinExistence type="predicted"/>
<dbReference type="EMBL" id="JAIQCV010000004">
    <property type="protein sequence ID" value="KAH1107287.1"/>
    <property type="molecule type" value="Genomic_DNA"/>
</dbReference>
<dbReference type="AlphaFoldDB" id="A0A9D3W253"/>
<reference evidence="1 2" key="1">
    <citation type="journal article" date="2021" name="Plant Biotechnol. J.">
        <title>Multi-omics assisted identification of the key and species-specific regulatory components of drought-tolerant mechanisms in Gossypium stocksii.</title>
        <authorList>
            <person name="Yu D."/>
            <person name="Ke L."/>
            <person name="Zhang D."/>
            <person name="Wu Y."/>
            <person name="Sun Y."/>
            <person name="Mei J."/>
            <person name="Sun J."/>
            <person name="Sun Y."/>
        </authorList>
    </citation>
    <scope>NUCLEOTIDE SEQUENCE [LARGE SCALE GENOMIC DNA]</scope>
    <source>
        <strain evidence="2">cv. E1</strain>
        <tissue evidence="1">Leaf</tissue>
    </source>
</reference>
<protein>
    <submittedName>
        <fullName evidence="1">Uncharacterized protein</fullName>
    </submittedName>
</protein>
<name>A0A9D3W253_9ROSI</name>
<gene>
    <name evidence="1" type="ORF">J1N35_011055</name>
</gene>
<evidence type="ECO:0000313" key="2">
    <source>
        <dbReference type="Proteomes" id="UP000828251"/>
    </source>
</evidence>
<organism evidence="1 2">
    <name type="scientific">Gossypium stocksii</name>
    <dbReference type="NCBI Taxonomy" id="47602"/>
    <lineage>
        <taxon>Eukaryota</taxon>
        <taxon>Viridiplantae</taxon>
        <taxon>Streptophyta</taxon>
        <taxon>Embryophyta</taxon>
        <taxon>Tracheophyta</taxon>
        <taxon>Spermatophyta</taxon>
        <taxon>Magnoliopsida</taxon>
        <taxon>eudicotyledons</taxon>
        <taxon>Gunneridae</taxon>
        <taxon>Pentapetalae</taxon>
        <taxon>rosids</taxon>
        <taxon>malvids</taxon>
        <taxon>Malvales</taxon>
        <taxon>Malvaceae</taxon>
        <taxon>Malvoideae</taxon>
        <taxon>Gossypium</taxon>
    </lineage>
</organism>
<keyword evidence="2" id="KW-1185">Reference proteome</keyword>
<dbReference type="OrthoDB" id="10524758at2759"/>
<sequence>MLLDAEARQQLLMADVPMSANVITHQQVVTNVVNIKPLAYRPFSSTGAPCGRDHSSRIQCQLCGQTSHLVDRCYYHFDANYKSVFSQTLAPMTTSWSNPFNGMLLSVNDPTSPTYVLSSSPQAYVATLKTVGDNAWYPDSSATYHLIHSAAQ</sequence>
<evidence type="ECO:0000313" key="1">
    <source>
        <dbReference type="EMBL" id="KAH1107287.1"/>
    </source>
</evidence>
<accession>A0A9D3W253</accession>